<keyword evidence="1" id="KW-0547">Nucleotide-binding</keyword>
<dbReference type="InterPro" id="IPR005225">
    <property type="entry name" value="Small_GTP-bd"/>
</dbReference>
<dbReference type="InterPro" id="IPR005517">
    <property type="entry name" value="Transl_elong_EFG/EF2_IV"/>
</dbReference>
<protein>
    <submittedName>
        <fullName evidence="5">NYN domain-containing protein</fullName>
    </submittedName>
</protein>
<sequence length="881" mass="97637">MSKQLTIGILAHVDAGKTTLSEAMLYSAGAIRKLGRVDKGDSFLDNHEIEKNRGITVFSKQAGLNWKDVNITILDTPGHDDFSAEMERALDVIDYALLVVSGVDGPQSHTETVWRLLRAREIPTFVFINKMDLAIADRGEQIKRLFDTLGEGFVDFSPSPEDEGFIDEVTLYAPELADYYLENMELSEQSIKDAIRACSIYPCLFGSALHQDGVDRLLDSIAGYAYGYSELHTDSSEDAAEPGAFVYKIARDQRDERLSFVKVITGTLHVKDSVSVITDSGEPITEKINQIRIYSGQKYLPVQSASAGQICAVTGISSSKAGTGIGSLAAQDMRDGVIEPFLTYRIIPADDIDQNRFVADMLQLEEEDPKLHIDSANSVRGVNIRLMGDVQQEILQAQIMSRFGYEVRFESGGIIYKETICSAVEGVGHFEPLRHYAEVHLIMRPGERGSGIVTDSMVSEDELSRSWQNLILSHLDERSFRGALIGAPVTDIHITLAAGRAHVKHTEGGDFRQATYRAVRNGLLLAESRILEPWFEFEIKLPGANIGMAMTDIKNGAGSFGEPQVDGELSILKGRAPAVVLLDYQRKLTSYTGGRGHISCVLAGYDTCHNQDEIIKQIAYDPDHDELETGDSVFCCHGAGRIIRWDQVKEHMHIPAMLRDIDAENCSGQSSDVRAGTMSAGRKLASEAELLAIFERTYGSIDKDKGKKRKAKPSESEYRAMEERKQSLHRLDRVASPDTHFVVDGYNLINAEPHMKELAHTDIGAAREHLVNIIANYRGYLGCRMTVVFDAYRVPYSEVRSHTENGTEVIYTKENETADAYIAELTKELGKSESVTVVSSDALVQEMSLGHGALRISSREFIMDIEISIKEIREFLADNKS</sequence>
<dbReference type="InterPro" id="IPR035647">
    <property type="entry name" value="EFG_III/V"/>
</dbReference>
<dbReference type="Proteomes" id="UP000526307">
    <property type="component" value="Unassembled WGS sequence"/>
</dbReference>
<dbReference type="SMART" id="SM00889">
    <property type="entry name" value="EFG_IV"/>
    <property type="match status" value="1"/>
</dbReference>
<keyword evidence="3" id="KW-0342">GTP-binding</keyword>
<evidence type="ECO:0000313" key="5">
    <source>
        <dbReference type="EMBL" id="NWO23293.1"/>
    </source>
</evidence>
<reference evidence="5 6" key="1">
    <citation type="submission" date="2020-06" db="EMBL/GenBank/DDBJ databases">
        <title>Mogibacterium timidum strain W9173 genomic sequence.</title>
        <authorList>
            <person name="Wade W.G."/>
            <person name="Johnston C.D."/>
            <person name="Chen T."/>
            <person name="Dewhirst F.E."/>
        </authorList>
    </citation>
    <scope>NUCLEOTIDE SEQUENCE [LARGE SCALE GENOMIC DNA]</scope>
    <source>
        <strain evidence="5 6">W9173</strain>
    </source>
</reference>
<dbReference type="Gene3D" id="3.30.70.240">
    <property type="match status" value="1"/>
</dbReference>
<dbReference type="PANTHER" id="PTHR43261:SF1">
    <property type="entry name" value="RIBOSOME-RELEASING FACTOR 2, MITOCHONDRIAL"/>
    <property type="match status" value="1"/>
</dbReference>
<dbReference type="Gene3D" id="3.40.50.300">
    <property type="entry name" value="P-loop containing nucleotide triphosphate hydrolases"/>
    <property type="match status" value="1"/>
</dbReference>
<dbReference type="EMBL" id="JABXYR010000001">
    <property type="protein sequence ID" value="NWO23293.1"/>
    <property type="molecule type" value="Genomic_DNA"/>
</dbReference>
<dbReference type="SUPFAM" id="SSF52540">
    <property type="entry name" value="P-loop containing nucleoside triphosphate hydrolases"/>
    <property type="match status" value="1"/>
</dbReference>
<comment type="caution">
    <text evidence="5">The sequence shown here is derived from an EMBL/GenBank/DDBJ whole genome shotgun (WGS) entry which is preliminary data.</text>
</comment>
<dbReference type="Gene3D" id="3.30.230.10">
    <property type="match status" value="1"/>
</dbReference>
<dbReference type="SUPFAM" id="SSF54980">
    <property type="entry name" value="EF-G C-terminal domain-like"/>
    <property type="match status" value="2"/>
</dbReference>
<dbReference type="SUPFAM" id="SSF50447">
    <property type="entry name" value="Translation proteins"/>
    <property type="match status" value="1"/>
</dbReference>
<dbReference type="GO" id="GO:0006412">
    <property type="term" value="P:translation"/>
    <property type="evidence" value="ECO:0007669"/>
    <property type="project" value="UniProtKB-KW"/>
</dbReference>
<dbReference type="InterPro" id="IPR010298">
    <property type="entry name" value="YacP-like"/>
</dbReference>
<dbReference type="SUPFAM" id="SSF54211">
    <property type="entry name" value="Ribosomal protein S5 domain 2-like"/>
    <property type="match status" value="1"/>
</dbReference>
<dbReference type="Gene3D" id="2.40.30.10">
    <property type="entry name" value="Translation factors"/>
    <property type="match status" value="1"/>
</dbReference>
<evidence type="ECO:0000313" key="6">
    <source>
        <dbReference type="Proteomes" id="UP000526307"/>
    </source>
</evidence>
<dbReference type="InterPro" id="IPR014721">
    <property type="entry name" value="Ribsml_uS5_D2-typ_fold_subgr"/>
</dbReference>
<evidence type="ECO:0000256" key="3">
    <source>
        <dbReference type="ARBA" id="ARBA00023134"/>
    </source>
</evidence>
<dbReference type="Pfam" id="PF00009">
    <property type="entry name" value="GTP_EFTU"/>
    <property type="match status" value="1"/>
</dbReference>
<evidence type="ECO:0000256" key="1">
    <source>
        <dbReference type="ARBA" id="ARBA00022741"/>
    </source>
</evidence>
<dbReference type="CDD" id="cd10912">
    <property type="entry name" value="PIN_YacP-like"/>
    <property type="match status" value="1"/>
</dbReference>
<dbReference type="Pfam" id="PF22042">
    <property type="entry name" value="EF-G_D2"/>
    <property type="match status" value="1"/>
</dbReference>
<dbReference type="InterPro" id="IPR000795">
    <property type="entry name" value="T_Tr_GTP-bd_dom"/>
</dbReference>
<proteinExistence type="predicted"/>
<keyword evidence="2" id="KW-0648">Protein biosynthesis</keyword>
<dbReference type="InterPro" id="IPR000640">
    <property type="entry name" value="EFG_V-like"/>
</dbReference>
<dbReference type="RefSeq" id="WP_178978437.1">
    <property type="nucleotide sequence ID" value="NZ_JABXYR010000001.1"/>
</dbReference>
<dbReference type="PRINTS" id="PR01037">
    <property type="entry name" value="TCRTETOQM"/>
</dbReference>
<dbReference type="InterPro" id="IPR031157">
    <property type="entry name" value="G_TR_CS"/>
</dbReference>
<evidence type="ECO:0000256" key="2">
    <source>
        <dbReference type="ARBA" id="ARBA00022917"/>
    </source>
</evidence>
<dbReference type="AlphaFoldDB" id="A0A7Y8VRI2"/>
<dbReference type="Pfam" id="PF00679">
    <property type="entry name" value="EFG_C"/>
    <property type="match status" value="1"/>
</dbReference>
<accession>A0A7Y8VRI2</accession>
<dbReference type="SMART" id="SM00838">
    <property type="entry name" value="EFG_C"/>
    <property type="match status" value="1"/>
</dbReference>
<feature type="domain" description="Tr-type G" evidence="4">
    <location>
        <begin position="2"/>
        <end position="232"/>
    </location>
</feature>
<dbReference type="PRINTS" id="PR00315">
    <property type="entry name" value="ELONGATNFCT"/>
</dbReference>
<dbReference type="InterPro" id="IPR027417">
    <property type="entry name" value="P-loop_NTPase"/>
</dbReference>
<dbReference type="InterPro" id="IPR053905">
    <property type="entry name" value="EF-G-like_DII"/>
</dbReference>
<dbReference type="GO" id="GO:0005525">
    <property type="term" value="F:GTP binding"/>
    <property type="evidence" value="ECO:0007669"/>
    <property type="project" value="UniProtKB-KW"/>
</dbReference>
<dbReference type="NCBIfam" id="TIGR00231">
    <property type="entry name" value="small_GTP"/>
    <property type="match status" value="1"/>
</dbReference>
<dbReference type="PANTHER" id="PTHR43261">
    <property type="entry name" value="TRANSLATION ELONGATION FACTOR G-RELATED"/>
    <property type="match status" value="1"/>
</dbReference>
<name>A0A7Y8VRI2_9FIRM</name>
<dbReference type="Gene3D" id="3.30.70.870">
    <property type="entry name" value="Elongation Factor G (Translational Gtpase), domain 3"/>
    <property type="match status" value="1"/>
</dbReference>
<dbReference type="Pfam" id="PF03764">
    <property type="entry name" value="EFG_IV"/>
    <property type="match status" value="1"/>
</dbReference>
<dbReference type="InterPro" id="IPR009000">
    <property type="entry name" value="Transl_B-barrel_sf"/>
</dbReference>
<organism evidence="5 6">
    <name type="scientific">Mogibacterium timidum</name>
    <dbReference type="NCBI Taxonomy" id="35519"/>
    <lineage>
        <taxon>Bacteria</taxon>
        <taxon>Bacillati</taxon>
        <taxon>Bacillota</taxon>
        <taxon>Clostridia</taxon>
        <taxon>Peptostreptococcales</taxon>
        <taxon>Anaerovoracaceae</taxon>
        <taxon>Mogibacterium</taxon>
    </lineage>
</organism>
<evidence type="ECO:0000259" key="4">
    <source>
        <dbReference type="PROSITE" id="PS51722"/>
    </source>
</evidence>
<keyword evidence="6" id="KW-1185">Reference proteome</keyword>
<dbReference type="Pfam" id="PF05991">
    <property type="entry name" value="NYN_YacP"/>
    <property type="match status" value="1"/>
</dbReference>
<dbReference type="PROSITE" id="PS51722">
    <property type="entry name" value="G_TR_2"/>
    <property type="match status" value="1"/>
</dbReference>
<dbReference type="GO" id="GO:0003924">
    <property type="term" value="F:GTPase activity"/>
    <property type="evidence" value="ECO:0007669"/>
    <property type="project" value="InterPro"/>
</dbReference>
<dbReference type="GO" id="GO:0032790">
    <property type="term" value="P:ribosome disassembly"/>
    <property type="evidence" value="ECO:0007669"/>
    <property type="project" value="TreeGrafter"/>
</dbReference>
<dbReference type="InterPro" id="IPR020568">
    <property type="entry name" value="Ribosomal_Su5_D2-typ_SF"/>
</dbReference>
<gene>
    <name evidence="5" type="ORF">HW270_04255</name>
</gene>
<dbReference type="PROSITE" id="PS00301">
    <property type="entry name" value="G_TR_1"/>
    <property type="match status" value="1"/>
</dbReference>